<comment type="subunit">
    <text evidence="3 10">Monomer.</text>
</comment>
<evidence type="ECO:0000256" key="6">
    <source>
        <dbReference type="ARBA" id="ARBA00022729"/>
    </source>
</evidence>
<accession>A0A1H7L160</accession>
<comment type="similarity">
    <text evidence="2 10">Belongs to the LolA family.</text>
</comment>
<dbReference type="GO" id="GO:0030288">
    <property type="term" value="C:outer membrane-bounded periplasmic space"/>
    <property type="evidence" value="ECO:0007669"/>
    <property type="project" value="TreeGrafter"/>
</dbReference>
<dbReference type="InterPro" id="IPR029046">
    <property type="entry name" value="LolA/LolB/LppX"/>
</dbReference>
<dbReference type="Proteomes" id="UP000198807">
    <property type="component" value="Unassembled WGS sequence"/>
</dbReference>
<keyword evidence="9 10" id="KW-0143">Chaperone</keyword>
<evidence type="ECO:0000256" key="9">
    <source>
        <dbReference type="ARBA" id="ARBA00023186"/>
    </source>
</evidence>
<reference evidence="12" key="1">
    <citation type="submission" date="2016-10" db="EMBL/GenBank/DDBJ databases">
        <authorList>
            <person name="Varghese N."/>
            <person name="Submissions S."/>
        </authorList>
    </citation>
    <scope>NUCLEOTIDE SEQUENCE [LARGE SCALE GENOMIC DNA]</scope>
    <source>
        <strain evidence="12">CGMCC 1.9150</strain>
    </source>
</reference>
<evidence type="ECO:0000256" key="5">
    <source>
        <dbReference type="ARBA" id="ARBA00022448"/>
    </source>
</evidence>
<dbReference type="EMBL" id="FOBC01000005">
    <property type="protein sequence ID" value="SEK92751.1"/>
    <property type="molecule type" value="Genomic_DNA"/>
</dbReference>
<keyword evidence="12" id="KW-1185">Reference proteome</keyword>
<dbReference type="AlphaFoldDB" id="A0A1H7L160"/>
<dbReference type="STRING" id="650850.SAMN04488129_105148"/>
<dbReference type="SUPFAM" id="SSF89392">
    <property type="entry name" value="Prokaryotic lipoproteins and lipoprotein localization factors"/>
    <property type="match status" value="1"/>
</dbReference>
<evidence type="ECO:0000256" key="3">
    <source>
        <dbReference type="ARBA" id="ARBA00011245"/>
    </source>
</evidence>
<evidence type="ECO:0000256" key="4">
    <source>
        <dbReference type="ARBA" id="ARBA00014035"/>
    </source>
</evidence>
<sequence length="218" mass="24509" precursor="true">MDPYREKEMMTVKKTLAALTMTLAMPISALASEGAERLADILEPLETYVADFEQQILDGSGQRLQEASGRMWLSRPGKFRWEVNAPYEQLVVSAGEEVTLYDPDLEQATVQALDQRVTHTPALLLSGSADELTGSYDVTRRQQGSSETFILVPKDPDTLFEELRMTFRGEALNLLQMTDSTGQRTAIEFDNVRMNQPVDDSHFNFEIPEGTDVIRDTQ</sequence>
<dbReference type="PANTHER" id="PTHR35869:SF1">
    <property type="entry name" value="OUTER-MEMBRANE LIPOPROTEIN CARRIER PROTEIN"/>
    <property type="match status" value="1"/>
</dbReference>
<dbReference type="Pfam" id="PF03548">
    <property type="entry name" value="LolA"/>
    <property type="match status" value="1"/>
</dbReference>
<dbReference type="InterPro" id="IPR018323">
    <property type="entry name" value="OM_lipoprot_carrier_LolA_Pbac"/>
</dbReference>
<dbReference type="HAMAP" id="MF_00240">
    <property type="entry name" value="LolA"/>
    <property type="match status" value="1"/>
</dbReference>
<gene>
    <name evidence="10" type="primary">lolA</name>
    <name evidence="11" type="ORF">SAMN04488129_105148</name>
</gene>
<comment type="subcellular location">
    <subcellularLocation>
        <location evidence="1 10">Periplasm</location>
    </subcellularLocation>
</comment>
<keyword evidence="5 10" id="KW-0813">Transport</keyword>
<dbReference type="PANTHER" id="PTHR35869">
    <property type="entry name" value="OUTER-MEMBRANE LIPOPROTEIN CARRIER PROTEIN"/>
    <property type="match status" value="1"/>
</dbReference>
<dbReference type="NCBIfam" id="TIGR00547">
    <property type="entry name" value="lolA"/>
    <property type="match status" value="1"/>
</dbReference>
<evidence type="ECO:0000256" key="8">
    <source>
        <dbReference type="ARBA" id="ARBA00022927"/>
    </source>
</evidence>
<keyword evidence="6 10" id="KW-0732">Signal</keyword>
<dbReference type="GO" id="GO:0042953">
    <property type="term" value="P:lipoprotein transport"/>
    <property type="evidence" value="ECO:0007669"/>
    <property type="project" value="InterPro"/>
</dbReference>
<evidence type="ECO:0000256" key="7">
    <source>
        <dbReference type="ARBA" id="ARBA00022764"/>
    </source>
</evidence>
<dbReference type="CDD" id="cd16325">
    <property type="entry name" value="LolA"/>
    <property type="match status" value="1"/>
</dbReference>
<dbReference type="Gene3D" id="2.50.20.10">
    <property type="entry name" value="Lipoprotein localisation LolA/LolB/LppX"/>
    <property type="match status" value="1"/>
</dbReference>
<evidence type="ECO:0000256" key="1">
    <source>
        <dbReference type="ARBA" id="ARBA00004418"/>
    </source>
</evidence>
<name>A0A1H7L160_9GAMM</name>
<keyword evidence="8 10" id="KW-0653">Protein transport</keyword>
<keyword evidence="11" id="KW-0449">Lipoprotein</keyword>
<evidence type="ECO:0000313" key="12">
    <source>
        <dbReference type="Proteomes" id="UP000198807"/>
    </source>
</evidence>
<evidence type="ECO:0000256" key="10">
    <source>
        <dbReference type="HAMAP-Rule" id="MF_00240"/>
    </source>
</evidence>
<proteinExistence type="inferred from homology"/>
<organism evidence="11 12">
    <name type="scientific">Halomonas daqiaonensis</name>
    <dbReference type="NCBI Taxonomy" id="650850"/>
    <lineage>
        <taxon>Bacteria</taxon>
        <taxon>Pseudomonadati</taxon>
        <taxon>Pseudomonadota</taxon>
        <taxon>Gammaproteobacteria</taxon>
        <taxon>Oceanospirillales</taxon>
        <taxon>Halomonadaceae</taxon>
        <taxon>Halomonas</taxon>
    </lineage>
</organism>
<protein>
    <recommendedName>
        <fullName evidence="4 10">Outer-membrane lipoprotein carrier protein</fullName>
    </recommendedName>
</protein>
<dbReference type="InterPro" id="IPR004564">
    <property type="entry name" value="OM_lipoprot_carrier_LolA-like"/>
</dbReference>
<comment type="function">
    <text evidence="10">Participates in the translocation of lipoproteins from the inner membrane to the outer membrane. Only forms a complex with a lipoprotein if the residue after the N-terminal Cys is not an aspartate (The Asp acts as a targeting signal to indicate that the lipoprotein should stay in the inner membrane).</text>
</comment>
<keyword evidence="7 10" id="KW-0574">Periplasm</keyword>
<feature type="chain" id="PRO_5011804391" description="Outer-membrane lipoprotein carrier protein" evidence="10">
    <location>
        <begin position="32"/>
        <end position="218"/>
    </location>
</feature>
<feature type="signal peptide" evidence="10">
    <location>
        <begin position="1"/>
        <end position="31"/>
    </location>
</feature>
<dbReference type="GO" id="GO:0044874">
    <property type="term" value="P:lipoprotein localization to outer membrane"/>
    <property type="evidence" value="ECO:0007669"/>
    <property type="project" value="UniProtKB-UniRule"/>
</dbReference>
<evidence type="ECO:0000313" key="11">
    <source>
        <dbReference type="EMBL" id="SEK92751.1"/>
    </source>
</evidence>
<evidence type="ECO:0000256" key="2">
    <source>
        <dbReference type="ARBA" id="ARBA00007615"/>
    </source>
</evidence>